<dbReference type="AlphaFoldDB" id="A0A0Q9WAJ1"/>
<evidence type="ECO:0000313" key="2">
    <source>
        <dbReference type="Proteomes" id="UP000008792"/>
    </source>
</evidence>
<name>A0A0Q9WAJ1_DROVI</name>
<dbReference type="Proteomes" id="UP000008792">
    <property type="component" value="Unassembled WGS sequence"/>
</dbReference>
<protein>
    <submittedName>
        <fullName evidence="1">Uncharacterized protein</fullName>
    </submittedName>
</protein>
<dbReference type="OrthoDB" id="7871858at2759"/>
<organism evidence="1 2">
    <name type="scientific">Drosophila virilis</name>
    <name type="common">Fruit fly</name>
    <dbReference type="NCBI Taxonomy" id="7244"/>
    <lineage>
        <taxon>Eukaryota</taxon>
        <taxon>Metazoa</taxon>
        <taxon>Ecdysozoa</taxon>
        <taxon>Arthropoda</taxon>
        <taxon>Hexapoda</taxon>
        <taxon>Insecta</taxon>
        <taxon>Pterygota</taxon>
        <taxon>Neoptera</taxon>
        <taxon>Endopterygota</taxon>
        <taxon>Diptera</taxon>
        <taxon>Brachycera</taxon>
        <taxon>Muscomorpha</taxon>
        <taxon>Ephydroidea</taxon>
        <taxon>Drosophilidae</taxon>
        <taxon>Drosophila</taxon>
    </lineage>
</organism>
<accession>A0A0Q9WAJ1</accession>
<sequence length="175" mass="20237">MRSRPVDHLNPCKIVLIQNGNTFAFCKRLSNAISHTGCRPVKLRIIQKLQQCQNGEKIKQLKRTLDCDKPPTKYMMRTLKCKAANFQQWQSYPNIILPKSAWASGLTAESLDKEDDRLMLFDMEQNDVMEVWRQIPNKDTLGYYGISSDIYKPEAIDFNQVIAKCLKKVTLRIKA</sequence>
<reference evidence="1 2" key="1">
    <citation type="journal article" date="2007" name="Nature">
        <title>Evolution of genes and genomes on the Drosophila phylogeny.</title>
        <authorList>
            <consortium name="Drosophila 12 Genomes Consortium"/>
            <person name="Clark A.G."/>
            <person name="Eisen M.B."/>
            <person name="Smith D.R."/>
            <person name="Bergman C.M."/>
            <person name="Oliver B."/>
            <person name="Markow T.A."/>
            <person name="Kaufman T.C."/>
            <person name="Kellis M."/>
            <person name="Gelbart W."/>
            <person name="Iyer V.N."/>
            <person name="Pollard D.A."/>
            <person name="Sackton T.B."/>
            <person name="Larracuente A.M."/>
            <person name="Singh N.D."/>
            <person name="Abad J.P."/>
            <person name="Abt D.N."/>
            <person name="Adryan B."/>
            <person name="Aguade M."/>
            <person name="Akashi H."/>
            <person name="Anderson W.W."/>
            <person name="Aquadro C.F."/>
            <person name="Ardell D.H."/>
            <person name="Arguello R."/>
            <person name="Artieri C.G."/>
            <person name="Barbash D.A."/>
            <person name="Barker D."/>
            <person name="Barsanti P."/>
            <person name="Batterham P."/>
            <person name="Batzoglou S."/>
            <person name="Begun D."/>
            <person name="Bhutkar A."/>
            <person name="Blanco E."/>
            <person name="Bosak S.A."/>
            <person name="Bradley R.K."/>
            <person name="Brand A.D."/>
            <person name="Brent M.R."/>
            <person name="Brooks A.N."/>
            <person name="Brown R.H."/>
            <person name="Butlin R.K."/>
            <person name="Caggese C."/>
            <person name="Calvi B.R."/>
            <person name="Bernardo de Carvalho A."/>
            <person name="Caspi A."/>
            <person name="Castrezana S."/>
            <person name="Celniker S.E."/>
            <person name="Chang J.L."/>
            <person name="Chapple C."/>
            <person name="Chatterji S."/>
            <person name="Chinwalla A."/>
            <person name="Civetta A."/>
            <person name="Clifton S.W."/>
            <person name="Comeron J.M."/>
            <person name="Costello J.C."/>
            <person name="Coyne J.A."/>
            <person name="Daub J."/>
            <person name="David R.G."/>
            <person name="Delcher A.L."/>
            <person name="Delehaunty K."/>
            <person name="Do C.B."/>
            <person name="Ebling H."/>
            <person name="Edwards K."/>
            <person name="Eickbush T."/>
            <person name="Evans J.D."/>
            <person name="Filipski A."/>
            <person name="Findeiss S."/>
            <person name="Freyhult E."/>
            <person name="Fulton L."/>
            <person name="Fulton R."/>
            <person name="Garcia A.C."/>
            <person name="Gardiner A."/>
            <person name="Garfield D.A."/>
            <person name="Garvin B.E."/>
            <person name="Gibson G."/>
            <person name="Gilbert D."/>
            <person name="Gnerre S."/>
            <person name="Godfrey J."/>
            <person name="Good R."/>
            <person name="Gotea V."/>
            <person name="Gravely B."/>
            <person name="Greenberg A.J."/>
            <person name="Griffiths-Jones S."/>
            <person name="Gross S."/>
            <person name="Guigo R."/>
            <person name="Gustafson E.A."/>
            <person name="Haerty W."/>
            <person name="Hahn M.W."/>
            <person name="Halligan D.L."/>
            <person name="Halpern A.L."/>
            <person name="Halter G.M."/>
            <person name="Han M.V."/>
            <person name="Heger A."/>
            <person name="Hillier L."/>
            <person name="Hinrichs A.S."/>
            <person name="Holmes I."/>
            <person name="Hoskins R.A."/>
            <person name="Hubisz M.J."/>
            <person name="Hultmark D."/>
            <person name="Huntley M.A."/>
            <person name="Jaffe D.B."/>
            <person name="Jagadeeshan S."/>
            <person name="Jeck W.R."/>
            <person name="Johnson J."/>
            <person name="Jones C.D."/>
            <person name="Jordan W.C."/>
            <person name="Karpen G.H."/>
            <person name="Kataoka E."/>
            <person name="Keightley P.D."/>
            <person name="Kheradpour P."/>
            <person name="Kirkness E.F."/>
            <person name="Koerich L.B."/>
            <person name="Kristiansen K."/>
            <person name="Kudrna D."/>
            <person name="Kulathinal R.J."/>
            <person name="Kumar S."/>
            <person name="Kwok R."/>
            <person name="Lander E."/>
            <person name="Langley C.H."/>
            <person name="Lapoint R."/>
            <person name="Lazzaro B.P."/>
            <person name="Lee S.J."/>
            <person name="Levesque L."/>
            <person name="Li R."/>
            <person name="Lin C.F."/>
            <person name="Lin M.F."/>
            <person name="Lindblad-Toh K."/>
            <person name="Llopart A."/>
            <person name="Long M."/>
            <person name="Low L."/>
            <person name="Lozovsky E."/>
            <person name="Lu J."/>
            <person name="Luo M."/>
            <person name="Machado C.A."/>
            <person name="Makalowski W."/>
            <person name="Marzo M."/>
            <person name="Matsuda M."/>
            <person name="Matzkin L."/>
            <person name="McAllister B."/>
            <person name="McBride C.S."/>
            <person name="McKernan B."/>
            <person name="McKernan K."/>
            <person name="Mendez-Lago M."/>
            <person name="Minx P."/>
            <person name="Mollenhauer M.U."/>
            <person name="Montooth K."/>
            <person name="Mount S.M."/>
            <person name="Mu X."/>
            <person name="Myers E."/>
            <person name="Negre B."/>
            <person name="Newfeld S."/>
            <person name="Nielsen R."/>
            <person name="Noor M.A."/>
            <person name="O'Grady P."/>
            <person name="Pachter L."/>
            <person name="Papaceit M."/>
            <person name="Parisi M.J."/>
            <person name="Parisi M."/>
            <person name="Parts L."/>
            <person name="Pedersen J.S."/>
            <person name="Pesole G."/>
            <person name="Phillippy A.M."/>
            <person name="Ponting C.P."/>
            <person name="Pop M."/>
            <person name="Porcelli D."/>
            <person name="Powell J.R."/>
            <person name="Prohaska S."/>
            <person name="Pruitt K."/>
            <person name="Puig M."/>
            <person name="Quesneville H."/>
            <person name="Ram K.R."/>
            <person name="Rand D."/>
            <person name="Rasmussen M.D."/>
            <person name="Reed L.K."/>
            <person name="Reenan R."/>
            <person name="Reily A."/>
            <person name="Remington K.A."/>
            <person name="Rieger T.T."/>
            <person name="Ritchie M.G."/>
            <person name="Robin C."/>
            <person name="Rogers Y.H."/>
            <person name="Rohde C."/>
            <person name="Rozas J."/>
            <person name="Rubenfield M.J."/>
            <person name="Ruiz A."/>
            <person name="Russo S."/>
            <person name="Salzberg S.L."/>
            <person name="Sanchez-Gracia A."/>
            <person name="Saranga D.J."/>
            <person name="Sato H."/>
            <person name="Schaeffer S.W."/>
            <person name="Schatz M.C."/>
            <person name="Schlenke T."/>
            <person name="Schwartz R."/>
            <person name="Segarra C."/>
            <person name="Singh R.S."/>
            <person name="Sirot L."/>
            <person name="Sirota M."/>
            <person name="Sisneros N.B."/>
            <person name="Smith C.D."/>
            <person name="Smith T.F."/>
            <person name="Spieth J."/>
            <person name="Stage D.E."/>
            <person name="Stark A."/>
            <person name="Stephan W."/>
            <person name="Strausberg R.L."/>
            <person name="Strempel S."/>
            <person name="Sturgill D."/>
            <person name="Sutton G."/>
            <person name="Sutton G.G."/>
            <person name="Tao W."/>
            <person name="Teichmann S."/>
            <person name="Tobari Y.N."/>
            <person name="Tomimura Y."/>
            <person name="Tsolas J.M."/>
            <person name="Valente V.L."/>
            <person name="Venter E."/>
            <person name="Venter J.C."/>
            <person name="Vicario S."/>
            <person name="Vieira F.G."/>
            <person name="Vilella A.J."/>
            <person name="Villasante A."/>
            <person name="Walenz B."/>
            <person name="Wang J."/>
            <person name="Wasserman M."/>
            <person name="Watts T."/>
            <person name="Wilson D."/>
            <person name="Wilson R.K."/>
            <person name="Wing R.A."/>
            <person name="Wolfner M.F."/>
            <person name="Wong A."/>
            <person name="Wong G.K."/>
            <person name="Wu C.I."/>
            <person name="Wu G."/>
            <person name="Yamamoto D."/>
            <person name="Yang H.P."/>
            <person name="Yang S.P."/>
            <person name="Yorke J.A."/>
            <person name="Yoshida K."/>
            <person name="Zdobnov E."/>
            <person name="Zhang P."/>
            <person name="Zhang Y."/>
            <person name="Zimin A.V."/>
            <person name="Baldwin J."/>
            <person name="Abdouelleil A."/>
            <person name="Abdulkadir J."/>
            <person name="Abebe A."/>
            <person name="Abera B."/>
            <person name="Abreu J."/>
            <person name="Acer S.C."/>
            <person name="Aftuck L."/>
            <person name="Alexander A."/>
            <person name="An P."/>
            <person name="Anderson E."/>
            <person name="Anderson S."/>
            <person name="Arachi H."/>
            <person name="Azer M."/>
            <person name="Bachantsang P."/>
            <person name="Barry A."/>
            <person name="Bayul T."/>
            <person name="Berlin A."/>
            <person name="Bessette D."/>
            <person name="Bloom T."/>
            <person name="Blye J."/>
            <person name="Boguslavskiy L."/>
            <person name="Bonnet C."/>
            <person name="Boukhgalter B."/>
            <person name="Bourzgui I."/>
            <person name="Brown A."/>
            <person name="Cahill P."/>
            <person name="Channer S."/>
            <person name="Cheshatsang Y."/>
            <person name="Chuda L."/>
            <person name="Citroen M."/>
            <person name="Collymore A."/>
            <person name="Cooke P."/>
            <person name="Costello M."/>
            <person name="D'Aco K."/>
            <person name="Daza R."/>
            <person name="De Haan G."/>
            <person name="DeGray S."/>
            <person name="DeMaso C."/>
            <person name="Dhargay N."/>
            <person name="Dooley K."/>
            <person name="Dooley E."/>
            <person name="Doricent M."/>
            <person name="Dorje P."/>
            <person name="Dorjee K."/>
            <person name="Dupes A."/>
            <person name="Elong R."/>
            <person name="Falk J."/>
            <person name="Farina A."/>
            <person name="Faro S."/>
            <person name="Ferguson D."/>
            <person name="Fisher S."/>
            <person name="Foley C.D."/>
            <person name="Franke A."/>
            <person name="Friedrich D."/>
            <person name="Gadbois L."/>
            <person name="Gearin G."/>
            <person name="Gearin C.R."/>
            <person name="Giannoukos G."/>
            <person name="Goode T."/>
            <person name="Graham J."/>
            <person name="Grandbois E."/>
            <person name="Grewal S."/>
            <person name="Gyaltsen K."/>
            <person name="Hafez N."/>
            <person name="Hagos B."/>
            <person name="Hall J."/>
            <person name="Henson C."/>
            <person name="Hollinger A."/>
            <person name="Honan T."/>
            <person name="Huard M.D."/>
            <person name="Hughes L."/>
            <person name="Hurhula B."/>
            <person name="Husby M.E."/>
            <person name="Kamat A."/>
            <person name="Kanga B."/>
            <person name="Kashin S."/>
            <person name="Khazanovich D."/>
            <person name="Kisner P."/>
            <person name="Lance K."/>
            <person name="Lara M."/>
            <person name="Lee W."/>
            <person name="Lennon N."/>
            <person name="Letendre F."/>
            <person name="LeVine R."/>
            <person name="Lipovsky A."/>
            <person name="Liu X."/>
            <person name="Liu J."/>
            <person name="Liu S."/>
            <person name="Lokyitsang T."/>
            <person name="Lokyitsang Y."/>
            <person name="Lubonja R."/>
            <person name="Lui A."/>
            <person name="MacDonald P."/>
            <person name="Magnisalis V."/>
            <person name="Maru K."/>
            <person name="Matthews C."/>
            <person name="McCusker W."/>
            <person name="McDonough S."/>
            <person name="Mehta T."/>
            <person name="Meldrim J."/>
            <person name="Meneus L."/>
            <person name="Mihai O."/>
            <person name="Mihalev A."/>
            <person name="Mihova T."/>
            <person name="Mittelman R."/>
            <person name="Mlenga V."/>
            <person name="Montmayeur A."/>
            <person name="Mulrain L."/>
            <person name="Navidi A."/>
            <person name="Naylor J."/>
            <person name="Negash T."/>
            <person name="Nguyen T."/>
            <person name="Nguyen N."/>
            <person name="Nicol R."/>
            <person name="Norbu C."/>
            <person name="Norbu N."/>
            <person name="Novod N."/>
            <person name="O'Neill B."/>
            <person name="Osman S."/>
            <person name="Markiewicz E."/>
            <person name="Oyono O.L."/>
            <person name="Patti C."/>
            <person name="Phunkhang P."/>
            <person name="Pierre F."/>
            <person name="Priest M."/>
            <person name="Raghuraman S."/>
            <person name="Rege F."/>
            <person name="Reyes R."/>
            <person name="Rise C."/>
            <person name="Rogov P."/>
            <person name="Ross K."/>
            <person name="Ryan E."/>
            <person name="Settipalli S."/>
            <person name="Shea T."/>
            <person name="Sherpa N."/>
            <person name="Shi L."/>
            <person name="Shih D."/>
            <person name="Sparrow T."/>
            <person name="Spaulding J."/>
            <person name="Stalker J."/>
            <person name="Stange-Thomann N."/>
            <person name="Stavropoulos S."/>
            <person name="Stone C."/>
            <person name="Strader C."/>
            <person name="Tesfaye S."/>
            <person name="Thomson T."/>
            <person name="Thoulutsang Y."/>
            <person name="Thoulutsang D."/>
            <person name="Topham K."/>
            <person name="Topping I."/>
            <person name="Tsamla T."/>
            <person name="Vassiliev H."/>
            <person name="Vo A."/>
            <person name="Wangchuk T."/>
            <person name="Wangdi T."/>
            <person name="Weiand M."/>
            <person name="Wilkinson J."/>
            <person name="Wilson A."/>
            <person name="Yadav S."/>
            <person name="Young G."/>
            <person name="Yu Q."/>
            <person name="Zembek L."/>
            <person name="Zhong D."/>
            <person name="Zimmer A."/>
            <person name="Zwirko Z."/>
            <person name="Jaffe D.B."/>
            <person name="Alvarez P."/>
            <person name="Brockman W."/>
            <person name="Butler J."/>
            <person name="Chin C."/>
            <person name="Gnerre S."/>
            <person name="Grabherr M."/>
            <person name="Kleber M."/>
            <person name="Mauceli E."/>
            <person name="MacCallum I."/>
        </authorList>
    </citation>
    <scope>NUCLEOTIDE SEQUENCE [LARGE SCALE GENOMIC DNA]</scope>
    <source>
        <strain evidence="2">Tucson 15010-1051.87</strain>
    </source>
</reference>
<dbReference type="EMBL" id="CH940649">
    <property type="protein sequence ID" value="KRF81522.1"/>
    <property type="molecule type" value="Genomic_DNA"/>
</dbReference>
<keyword evidence="2" id="KW-1185">Reference proteome</keyword>
<evidence type="ECO:0000313" key="1">
    <source>
        <dbReference type="EMBL" id="KRF81522.1"/>
    </source>
</evidence>
<gene>
    <name evidence="1" type="primary">Dvir\GJ25600</name>
    <name evidence="1" type="ORF">Dvir_GJ25600</name>
</gene>
<proteinExistence type="predicted"/>
<dbReference type="InParanoid" id="A0A0Q9WAJ1"/>